<proteinExistence type="predicted"/>
<sequence length="46" mass="4707">MHIGGRMSHMRAMSLVTAGGNRSGIPLAAEKPGPIGWFVGAARTGT</sequence>
<name>A0A561VIF0_ACTTI</name>
<comment type="caution">
    <text evidence="1">The sequence shown here is derived from an EMBL/GenBank/DDBJ whole genome shotgun (WGS) entry which is preliminary data.</text>
</comment>
<dbReference type="EMBL" id="VIWY01000006">
    <property type="protein sequence ID" value="TWG11391.1"/>
    <property type="molecule type" value="Genomic_DNA"/>
</dbReference>
<dbReference type="AlphaFoldDB" id="A0A561VIF0"/>
<organism evidence="1 2">
    <name type="scientific">Actinoplanes teichomyceticus</name>
    <dbReference type="NCBI Taxonomy" id="1867"/>
    <lineage>
        <taxon>Bacteria</taxon>
        <taxon>Bacillati</taxon>
        <taxon>Actinomycetota</taxon>
        <taxon>Actinomycetes</taxon>
        <taxon>Micromonosporales</taxon>
        <taxon>Micromonosporaceae</taxon>
        <taxon>Actinoplanes</taxon>
    </lineage>
</organism>
<reference evidence="1 2" key="1">
    <citation type="submission" date="2019-06" db="EMBL/GenBank/DDBJ databases">
        <title>Sequencing the genomes of 1000 actinobacteria strains.</title>
        <authorList>
            <person name="Klenk H.-P."/>
        </authorList>
    </citation>
    <scope>NUCLEOTIDE SEQUENCE [LARGE SCALE GENOMIC DNA]</scope>
    <source>
        <strain evidence="1 2">DSM 43866</strain>
    </source>
</reference>
<dbReference type="Proteomes" id="UP000320239">
    <property type="component" value="Unassembled WGS sequence"/>
</dbReference>
<protein>
    <submittedName>
        <fullName evidence="1">Uncharacterized protein</fullName>
    </submittedName>
</protein>
<accession>A0A561VIF0</accession>
<keyword evidence="2" id="KW-1185">Reference proteome</keyword>
<evidence type="ECO:0000313" key="1">
    <source>
        <dbReference type="EMBL" id="TWG11391.1"/>
    </source>
</evidence>
<evidence type="ECO:0000313" key="2">
    <source>
        <dbReference type="Proteomes" id="UP000320239"/>
    </source>
</evidence>
<gene>
    <name evidence="1" type="ORF">FHX34_106121</name>
</gene>